<proteinExistence type="predicted"/>
<reference evidence="2" key="1">
    <citation type="submission" date="2013-10" db="EMBL/GenBank/DDBJ databases">
        <title>Genomic analysis of the causative agents of coccidiosis in chickens.</title>
        <authorList>
            <person name="Reid A.J."/>
            <person name="Blake D."/>
            <person name="Billington K."/>
            <person name="Browne H."/>
            <person name="Dunn M."/>
            <person name="Hung S."/>
            <person name="Kawahara F."/>
            <person name="Miranda-Saavedra D."/>
            <person name="Mourier T."/>
            <person name="Nagra H."/>
            <person name="Otto T.D."/>
            <person name="Rawlings N."/>
            <person name="Sanchez A."/>
            <person name="Sanders M."/>
            <person name="Subramaniam C."/>
            <person name="Tay Y."/>
            <person name="Dear P."/>
            <person name="Doerig C."/>
            <person name="Gruber A."/>
            <person name="Parkinson J."/>
            <person name="Shirley M."/>
            <person name="Wan K.L."/>
            <person name="Berriman M."/>
            <person name="Tomley F."/>
            <person name="Pain A."/>
        </authorList>
    </citation>
    <scope>NUCLEOTIDE SEQUENCE [LARGE SCALE GENOMIC DNA]</scope>
    <source>
        <strain evidence="2">Houghton</strain>
    </source>
</reference>
<dbReference type="VEuPathDB" id="ToxoDB:EMH_0006510"/>
<dbReference type="AlphaFoldDB" id="U6KGY9"/>
<feature type="compositionally biased region" description="Basic residues" evidence="1">
    <location>
        <begin position="142"/>
        <end position="154"/>
    </location>
</feature>
<dbReference type="Proteomes" id="UP000030744">
    <property type="component" value="Unassembled WGS sequence"/>
</dbReference>
<feature type="region of interest" description="Disordered" evidence="1">
    <location>
        <begin position="70"/>
        <end position="235"/>
    </location>
</feature>
<evidence type="ECO:0000256" key="1">
    <source>
        <dbReference type="SAM" id="MobiDB-lite"/>
    </source>
</evidence>
<organism evidence="2 3">
    <name type="scientific">Eimeria mitis</name>
    <dbReference type="NCBI Taxonomy" id="44415"/>
    <lineage>
        <taxon>Eukaryota</taxon>
        <taxon>Sar</taxon>
        <taxon>Alveolata</taxon>
        <taxon>Apicomplexa</taxon>
        <taxon>Conoidasida</taxon>
        <taxon>Coccidia</taxon>
        <taxon>Eucoccidiorida</taxon>
        <taxon>Eimeriorina</taxon>
        <taxon>Eimeriidae</taxon>
        <taxon>Eimeria</taxon>
    </lineage>
</organism>
<dbReference type="GeneID" id="60403750"/>
<accession>U6KGY9</accession>
<evidence type="ECO:0000313" key="2">
    <source>
        <dbReference type="EMBL" id="CDJ36046.1"/>
    </source>
</evidence>
<feature type="compositionally biased region" description="Basic and acidic residues" evidence="1">
    <location>
        <begin position="105"/>
        <end position="120"/>
    </location>
</feature>
<name>U6KGY9_9EIME</name>
<evidence type="ECO:0000313" key="3">
    <source>
        <dbReference type="Proteomes" id="UP000030744"/>
    </source>
</evidence>
<protein>
    <submittedName>
        <fullName evidence="2">Uncharacterized protein</fullName>
    </submittedName>
</protein>
<feature type="region of interest" description="Disordered" evidence="1">
    <location>
        <begin position="1"/>
        <end position="41"/>
    </location>
</feature>
<dbReference type="RefSeq" id="XP_037878335.1">
    <property type="nucleotide sequence ID" value="XM_038022481.1"/>
</dbReference>
<feature type="compositionally biased region" description="Basic residues" evidence="1">
    <location>
        <begin position="90"/>
        <end position="101"/>
    </location>
</feature>
<sequence length="235" mass="26800">MSGAKQRQEDGHSKTYTHEDRTAQRGRETVKGQKTGGREKVIDTLVGCTKRRLFSVWGVANKIRPVGSVLENSQDGKTDQKGHFIGGSRQCKRGKQRHGQRGRQWQREKQEAEARERPIQRQDQTGAAGGKKGGFETDTVSRKRQHDRRRRKSKAPTGKYTASDRRREDRRRGETRQEEAGGETHRREVHETEKDGKHRREVGTQREKARGTVEGVKESLPLENGTGNARDRRDG</sequence>
<reference evidence="2" key="2">
    <citation type="submission" date="2013-10" db="EMBL/GenBank/DDBJ databases">
        <authorList>
            <person name="Aslett M."/>
        </authorList>
    </citation>
    <scope>NUCLEOTIDE SEQUENCE [LARGE SCALE GENOMIC DNA]</scope>
    <source>
        <strain evidence="2">Houghton</strain>
    </source>
</reference>
<feature type="compositionally biased region" description="Basic and acidic residues" evidence="1">
    <location>
        <begin position="162"/>
        <end position="217"/>
    </location>
</feature>
<dbReference type="EMBL" id="HG735511">
    <property type="protein sequence ID" value="CDJ36046.1"/>
    <property type="molecule type" value="Genomic_DNA"/>
</dbReference>
<gene>
    <name evidence="2" type="ORF">EMH_0006510</name>
</gene>
<keyword evidence="3" id="KW-1185">Reference proteome</keyword>